<feature type="compositionally biased region" description="Low complexity" evidence="1">
    <location>
        <begin position="186"/>
        <end position="210"/>
    </location>
</feature>
<dbReference type="RefSeq" id="XP_025379837.1">
    <property type="nucleotide sequence ID" value="XM_025524557.1"/>
</dbReference>
<keyword evidence="4" id="KW-1185">Reference proteome</keyword>
<dbReference type="Pfam" id="PF12825">
    <property type="entry name" value="DUF3818"/>
    <property type="match status" value="1"/>
</dbReference>
<evidence type="ECO:0000313" key="3">
    <source>
        <dbReference type="EMBL" id="PWN92639.1"/>
    </source>
</evidence>
<feature type="compositionally biased region" description="Pro residues" evidence="1">
    <location>
        <begin position="54"/>
        <end position="66"/>
    </location>
</feature>
<feature type="compositionally biased region" description="Low complexity" evidence="1">
    <location>
        <begin position="913"/>
        <end position="946"/>
    </location>
</feature>
<dbReference type="InterPro" id="IPR024554">
    <property type="entry name" value="LEC1-like_C"/>
</dbReference>
<dbReference type="EMBL" id="KZ819634">
    <property type="protein sequence ID" value="PWN92639.1"/>
    <property type="molecule type" value="Genomic_DNA"/>
</dbReference>
<dbReference type="GeneID" id="37046473"/>
<organism evidence="3 4">
    <name type="scientific">Acaromyces ingoldii</name>
    <dbReference type="NCBI Taxonomy" id="215250"/>
    <lineage>
        <taxon>Eukaryota</taxon>
        <taxon>Fungi</taxon>
        <taxon>Dikarya</taxon>
        <taxon>Basidiomycota</taxon>
        <taxon>Ustilaginomycotina</taxon>
        <taxon>Exobasidiomycetes</taxon>
        <taxon>Exobasidiales</taxon>
        <taxon>Cryptobasidiaceae</taxon>
        <taxon>Acaromyces</taxon>
    </lineage>
</organism>
<feature type="compositionally biased region" description="Polar residues" evidence="1">
    <location>
        <begin position="809"/>
        <end position="858"/>
    </location>
</feature>
<feature type="region of interest" description="Disordered" evidence="1">
    <location>
        <begin position="1"/>
        <end position="102"/>
    </location>
</feature>
<evidence type="ECO:0000256" key="1">
    <source>
        <dbReference type="SAM" id="MobiDB-lite"/>
    </source>
</evidence>
<gene>
    <name evidence="3" type="ORF">FA10DRAFT_298113</name>
</gene>
<feature type="region of interest" description="Disordered" evidence="1">
    <location>
        <begin position="794"/>
        <end position="952"/>
    </location>
</feature>
<dbReference type="STRING" id="215250.A0A316YTM9"/>
<feature type="compositionally biased region" description="Acidic residues" evidence="1">
    <location>
        <begin position="365"/>
        <end position="376"/>
    </location>
</feature>
<name>A0A316YTM9_9BASI</name>
<dbReference type="OrthoDB" id="71672at2759"/>
<feature type="compositionally biased region" description="Low complexity" evidence="1">
    <location>
        <begin position="877"/>
        <end position="889"/>
    </location>
</feature>
<protein>
    <recommendedName>
        <fullName evidence="2">PX domain-containing protein</fullName>
    </recommendedName>
</protein>
<dbReference type="PANTHER" id="PTHR47185">
    <property type="entry name" value="PX DOMAIN-CONTAINING PROTEIN YPR097W"/>
    <property type="match status" value="1"/>
</dbReference>
<proteinExistence type="predicted"/>
<dbReference type="GO" id="GO:0035091">
    <property type="term" value="F:phosphatidylinositol binding"/>
    <property type="evidence" value="ECO:0007669"/>
    <property type="project" value="TreeGrafter"/>
</dbReference>
<feature type="compositionally biased region" description="Low complexity" evidence="1">
    <location>
        <begin position="443"/>
        <end position="454"/>
    </location>
</feature>
<feature type="region of interest" description="Disordered" evidence="1">
    <location>
        <begin position="118"/>
        <end position="262"/>
    </location>
</feature>
<feature type="compositionally biased region" description="Basic and acidic residues" evidence="1">
    <location>
        <begin position="900"/>
        <end position="911"/>
    </location>
</feature>
<feature type="region of interest" description="Disordered" evidence="1">
    <location>
        <begin position="323"/>
        <end position="534"/>
    </location>
</feature>
<evidence type="ECO:0000259" key="2">
    <source>
        <dbReference type="Pfam" id="PF12825"/>
    </source>
</evidence>
<feature type="compositionally biased region" description="Low complexity" evidence="1">
    <location>
        <begin position="29"/>
        <end position="53"/>
    </location>
</feature>
<sequence>MGEQRTASKGPFRLSLAKKRQQPAMDPHAAAASLYASPPSSSLSTAASSKSFKSPPPPPPSLPPPLSAASPSMPSLSAGSTSAASSSAASPASFAHDDIDEELLNDQEAMAIAVAASNSWFSSPAPDDDDDSLFSGRHGGDDDDDAESHYDEAWKAQDPIVLGAREALESAEPAFPRAEARDEGTAADPAAAAAAAAAPLAGAPATTAPPLQRGLSRTRTTKQGGGILSRLMRISRKEARAAEAAAAAATTSPSSAPSSARPVVVTAAVVPEASTGDIFTTMKTQSPATELPPAGPSAAGAAGVDVARDPLTLRDVGIERVPLMVQDEERPQHGRIHSVEPSLVDDESIADRSELSFVEGGFDIDGGDDDDDDEEQGTALNALQDEQQSVPSSPWQLSGHESQQPSTASSFKDALSRQASETASLQLQPPGDRGDDDDDEDQPTPTATPKATAPDPGQSSYFDNSSTPSAAAATATARPSRQEASAQSAASPEQRKSTSPSQRKSGSPSQRKSSSSPTQQRKKTIPALTSSSSVANGPQLRHYLLRRLVDVELRHELERLWMLASLDEAWQPADPAGLAKCDLACFKLDPHRRAPYLPRTALVRPLARAMLSCPLFGPAVPIEGAAAARSRAAGARKFIDEGLLPLARHLQALSLSDEMDRRPHAYHAQTQTMSSALKGALLSVVARFLVSSLERQPPSREGEPPLALAGWAWSSVEPPPLAAYMGHRLPANKLRQGGMEVDIVGARARQGSGGIADEFLIAVRRYGHPPSFVVRTEGDFVKLAKGLATELGPRRRVRAVPGPTASGALETQPSSVYGGSTKRNLSSSSLNTGDGTAGGTSRSASVPVSLPASGSLSSAKGDGFRRLASGANTSQVSMASTAAAPSPSAKRNSFGLLRSPKADVDGDEKRGASRFFSNNRSSSSLASTSTKQGAAAPAAGTDETAGSETDIESRRKQLRAWLRDALSIRGAGHSDEGRHFLGVAAFGEREMRHATRLDMDARARLDRDNIALRADAARSAAEDVLDLRDELEALGQACLGGSGGGSGGDGFPKAHEALRSAATFGALPLPYQRAVSWANLRLAYALHGVFVNQAQATSSANFARLQDGYAAVPWKMLALALREPTGLMIAKVRAAMTKPSVVDRLVALVVGEDPSGSSATATQDYERQVAELKRRLGSALSRKLHDFVWECSDHKKRLIRDAARRADIPLVCAIARGSDKPLLATDGVKRIVAATRTYKAFFATRPAPTPDEVLAKQRANVDVRLITDMQALLRLLSAKRDGAKLRAALKDPAVRQPIEALVEPLLNVVRRVHKSTPPSSSSSGSSTDLLNGFKDFIASLIDVLGGLRARVQDPWRSIATLALFLDDAVPAWYAVLHRFASRVPDGHGHGQSQSQGQSQSLAGRLVQDLFGWLASLGALRLDGSPAAADVVLETCSSTPSSNETEAGGTTSVDTFARHLAQQHRARRTRQMEAAARWAAGDIDADHAIQLQGADAGKTRTKPFLLDEAPLRPAASAAMLDVEDRLARAFGETLSHS</sequence>
<dbReference type="InterPro" id="IPR047168">
    <property type="entry name" value="LEC1-like"/>
</dbReference>
<feature type="domain" description="PX" evidence="2">
    <location>
        <begin position="1052"/>
        <end position="1381"/>
    </location>
</feature>
<feature type="compositionally biased region" description="Low complexity" evidence="1">
    <location>
        <begin position="465"/>
        <end position="519"/>
    </location>
</feature>
<feature type="compositionally biased region" description="Low complexity" evidence="1">
    <location>
        <begin position="67"/>
        <end position="94"/>
    </location>
</feature>
<dbReference type="PANTHER" id="PTHR47185:SF1">
    <property type="entry name" value="PX DOMAIN-CONTAINING PROTEIN YPR097W"/>
    <property type="match status" value="1"/>
</dbReference>
<feature type="compositionally biased region" description="Polar residues" evidence="1">
    <location>
        <begin position="378"/>
        <end position="410"/>
    </location>
</feature>
<feature type="compositionally biased region" description="Low complexity" evidence="1">
    <location>
        <begin position="242"/>
        <end position="262"/>
    </location>
</feature>
<evidence type="ECO:0000313" key="4">
    <source>
        <dbReference type="Proteomes" id="UP000245768"/>
    </source>
</evidence>
<reference evidence="3 4" key="1">
    <citation type="journal article" date="2018" name="Mol. Biol. Evol.">
        <title>Broad Genomic Sampling Reveals a Smut Pathogenic Ancestry of the Fungal Clade Ustilaginomycotina.</title>
        <authorList>
            <person name="Kijpornyongpan T."/>
            <person name="Mondo S.J."/>
            <person name="Barry K."/>
            <person name="Sandor L."/>
            <person name="Lee J."/>
            <person name="Lipzen A."/>
            <person name="Pangilinan J."/>
            <person name="LaButti K."/>
            <person name="Hainaut M."/>
            <person name="Henrissat B."/>
            <person name="Grigoriev I.V."/>
            <person name="Spatafora J.W."/>
            <person name="Aime M.C."/>
        </authorList>
    </citation>
    <scope>NUCLEOTIDE SEQUENCE [LARGE SCALE GENOMIC DNA]</scope>
    <source>
        <strain evidence="3 4">MCA 4198</strain>
    </source>
</reference>
<feature type="compositionally biased region" description="Polar residues" evidence="1">
    <location>
        <begin position="417"/>
        <end position="427"/>
    </location>
</feature>
<dbReference type="Proteomes" id="UP000245768">
    <property type="component" value="Unassembled WGS sequence"/>
</dbReference>
<dbReference type="InParanoid" id="A0A316YTM9"/>
<accession>A0A316YTM9</accession>